<evidence type="ECO:0000256" key="2">
    <source>
        <dbReference type="ARBA" id="ARBA00022741"/>
    </source>
</evidence>
<dbReference type="Pfam" id="PF13476">
    <property type="entry name" value="AAA_23"/>
    <property type="match status" value="1"/>
</dbReference>
<evidence type="ECO:0000256" key="10">
    <source>
        <dbReference type="PROSITE-ProRule" id="PRU00471"/>
    </source>
</evidence>
<dbReference type="GO" id="GO:0016887">
    <property type="term" value="F:ATP hydrolysis activity"/>
    <property type="evidence" value="ECO:0007669"/>
    <property type="project" value="UniProtKB-UniRule"/>
</dbReference>
<dbReference type="RefSeq" id="WP_126449652.1">
    <property type="nucleotide sequence ID" value="NZ_AP018553.1"/>
</dbReference>
<reference evidence="14" key="2">
    <citation type="submission" date="2018-04" db="EMBL/GenBank/DDBJ databases">
        <title>Complete genome sequence of Sulfodiicoccus acidiphilus strain HS-1.</title>
        <authorList>
            <person name="Sakai H.D."/>
            <person name="Kurosawa N."/>
        </authorList>
    </citation>
    <scope>NUCLEOTIDE SEQUENCE [LARGE SCALE GENOMIC DNA]</scope>
    <source>
        <strain evidence="14">HS-1</strain>
    </source>
</reference>
<evidence type="ECO:0000313" key="14">
    <source>
        <dbReference type="Proteomes" id="UP000276741"/>
    </source>
</evidence>
<comment type="cofactor">
    <cofactor evidence="9">
        <name>Zn(2+)</name>
        <dbReference type="ChEBI" id="CHEBI:29105"/>
    </cofactor>
    <text evidence="9">Binds 1 zinc ion per homodimer.</text>
</comment>
<name>A0A348B2B3_9CREN</name>
<protein>
    <recommendedName>
        <fullName evidence="9">DNA double-strand break repair Rad50 ATPase</fullName>
    </recommendedName>
</protein>
<feature type="coiled-coil region" evidence="9">
    <location>
        <begin position="169"/>
        <end position="265"/>
    </location>
</feature>
<dbReference type="Proteomes" id="UP000276741">
    <property type="component" value="Chromosome"/>
</dbReference>
<organism evidence="12 14">
    <name type="scientific">Sulfodiicoccus acidiphilus</name>
    <dbReference type="NCBI Taxonomy" id="1670455"/>
    <lineage>
        <taxon>Archaea</taxon>
        <taxon>Thermoproteota</taxon>
        <taxon>Thermoprotei</taxon>
        <taxon>Sulfolobales</taxon>
        <taxon>Sulfolobaceae</taxon>
        <taxon>Sulfodiicoccus</taxon>
    </lineage>
</organism>
<dbReference type="GeneID" id="38666207"/>
<evidence type="ECO:0000259" key="11">
    <source>
        <dbReference type="PROSITE" id="PS51131"/>
    </source>
</evidence>
<feature type="binding site" evidence="9 10">
    <location>
        <position position="430"/>
    </location>
    <ligand>
        <name>Zn(2+)</name>
        <dbReference type="ChEBI" id="CHEBI:29105"/>
    </ligand>
</feature>
<dbReference type="PANTHER" id="PTHR32114:SF2">
    <property type="entry name" value="ABC TRANSPORTER ABCH.3"/>
    <property type="match status" value="1"/>
</dbReference>
<dbReference type="InterPro" id="IPR022982">
    <property type="entry name" value="Rad50_ATPase_archaeal"/>
</dbReference>
<sequence>MKIASVKLVNFLSHEDTLVRFSEGVNVIVGQNGAGKSSVVDAILFALFRTPSRGGIGELLRRGTRRGLVELSMFEGDVTYKVRRELTSNNPQDLLMRNNEPIHRSARGVTAGIRDLLKVDENVLTSTVFVRQGRIEDVFDSLGEVMTFLLRLDRIEKLVSTNGPIRALQQKVEADLKIAEERMKRREELTRRRKDLEVQLSKGEEELMVSESELREVRRTLDDYRKKRDTLLGLQSKYVTLSSDVERLLKKISELEVELSEVKTSLPSDEKIEALRRKVEELSKVNELKLKLQNFKNLEDAGSTLSSQLRTLKTQLSNLEVRAARRVQLEAKARQYEELREALNKLNGEYMEYTRLEAALKQLEEKEKTTSAVAERLSTELESMPGEREISSEISNLRERESELSSELKYLYTKRNELKERLSKIRGEVCPVCGRPLDEEHKRRLKSEAEDELLSLDAREVELNDELSWTRARVKELEKQREKVSVLLNQLQSSKAELELVLKRKREISDQMEKLEPLAKKFEELSSKEKELRAIHDEFLRLSDSTEEEVQRVKRQVEALEMKLRDNLAKQEGLKSELQGIDERYVEMMERELRNAQTQLDRLQELKQRAYLLSQSVEDYRRQLEVKEEELRSLNYTPLELEKVKEEVARLEERERKLTEVTFSLRGQNEERRRELGQISEELRNLEVAAEDVKRLRVAYERLNRLRTVLGQSKLKGYLITRAKDILDYHLNSVVKEFNLGFSNFEVVNDDGKFSVRAYRPDRQWVDVRALSGGERVALAISLRLALARMASQEIGFMVMDEPTIHLDESRRSELVDIVRNAVSIVPQLIVVTHDRELETAGDNIIEVVNDGRSKVLERRPQEARFE</sequence>
<comment type="domain">
    <text evidence="9">The two conserved Cys that bind zinc constitute the zinc-hook, which separates the large intramolecular coiled coil regions. The 2 Cys residues coordinate one molecule of zinc with the help of the 2 Cys residues of the zinc-hook of another Rad50 molecule, thereby forming a V-shaped homodimer.</text>
</comment>
<dbReference type="SUPFAM" id="SSF52540">
    <property type="entry name" value="P-loop containing nucleoside triphosphate hydrolases"/>
    <property type="match status" value="2"/>
</dbReference>
<keyword evidence="8 9" id="KW-0234">DNA repair</keyword>
<evidence type="ECO:0000256" key="8">
    <source>
        <dbReference type="ARBA" id="ARBA00023204"/>
    </source>
</evidence>
<dbReference type="InterPro" id="IPR038729">
    <property type="entry name" value="Rad50/SbcC_AAA"/>
</dbReference>
<proteinExistence type="inferred from homology"/>
<feature type="coiled-coil region" evidence="9">
    <location>
        <begin position="446"/>
        <end position="508"/>
    </location>
</feature>
<dbReference type="InterPro" id="IPR013134">
    <property type="entry name" value="Zn_hook_RAD50"/>
</dbReference>
<reference evidence="13" key="1">
    <citation type="journal article" date="2014" name="Int. J. Syst. Evol. Microbiol.">
        <title>Complete genome sequence of Corynebacterium casei LMG S-19264T (=DSM 44701T), isolated from a smear-ripened cheese.</title>
        <authorList>
            <consortium name="US DOE Joint Genome Institute (JGI-PGF)"/>
            <person name="Walter F."/>
            <person name="Albersmeier A."/>
            <person name="Kalinowski J."/>
            <person name="Ruckert C."/>
        </authorList>
    </citation>
    <scope>NUCLEOTIDE SEQUENCE</scope>
    <source>
        <strain evidence="13">JCM 31740</strain>
    </source>
</reference>
<dbReference type="Pfam" id="PF04423">
    <property type="entry name" value="Rad50_zn_hook"/>
    <property type="match status" value="1"/>
</dbReference>
<evidence type="ECO:0000256" key="4">
    <source>
        <dbReference type="ARBA" id="ARBA00022801"/>
    </source>
</evidence>
<evidence type="ECO:0000256" key="5">
    <source>
        <dbReference type="ARBA" id="ARBA00022833"/>
    </source>
</evidence>
<evidence type="ECO:0000256" key="3">
    <source>
        <dbReference type="ARBA" id="ARBA00022763"/>
    </source>
</evidence>
<evidence type="ECO:0000256" key="7">
    <source>
        <dbReference type="ARBA" id="ARBA00023054"/>
    </source>
</evidence>
<comment type="subunit">
    <text evidence="9">Homodimer. Forms a heterotetramer composed of two Mre11 subunits and two Rad50 subunits.</text>
</comment>
<dbReference type="HAMAP" id="MF_00449">
    <property type="entry name" value="RAD50"/>
    <property type="match status" value="1"/>
</dbReference>
<dbReference type="Gene3D" id="1.10.287.510">
    <property type="entry name" value="Helix hairpin bin"/>
    <property type="match status" value="1"/>
</dbReference>
<feature type="binding site" evidence="9 10">
    <location>
        <position position="433"/>
    </location>
    <ligand>
        <name>Zn(2+)</name>
        <dbReference type="ChEBI" id="CHEBI:29105"/>
    </ligand>
</feature>
<evidence type="ECO:0000256" key="6">
    <source>
        <dbReference type="ARBA" id="ARBA00022840"/>
    </source>
</evidence>
<reference evidence="13" key="4">
    <citation type="submission" date="2020-09" db="EMBL/GenBank/DDBJ databases">
        <authorList>
            <person name="Sun Q."/>
            <person name="Ohkuma M."/>
        </authorList>
    </citation>
    <scope>NUCLEOTIDE SEQUENCE</scope>
    <source>
        <strain evidence="13">JCM 31740</strain>
    </source>
</reference>
<comment type="similarity">
    <text evidence="9">Belongs to the SMC family. RAD50 subfamily.</text>
</comment>
<gene>
    <name evidence="9" type="primary">rad50</name>
    <name evidence="13" type="ORF">GCM10007116_05160</name>
    <name evidence="12" type="ORF">HS1genome_0704</name>
</gene>
<evidence type="ECO:0000256" key="1">
    <source>
        <dbReference type="ARBA" id="ARBA00022723"/>
    </source>
</evidence>
<keyword evidence="4 9" id="KW-0378">Hydrolase</keyword>
<accession>A0A348B2B3</accession>
<comment type="caution">
    <text evidence="9">Lacks conserved residue(s) required for the propagation of feature annotation.</text>
</comment>
<dbReference type="SUPFAM" id="SSF75712">
    <property type="entry name" value="Rad50 coiled-coil Zn hook"/>
    <property type="match status" value="1"/>
</dbReference>
<feature type="binding site" evidence="9">
    <location>
        <position position="132"/>
    </location>
    <ligand>
        <name>ATP</name>
        <dbReference type="ChEBI" id="CHEBI:30616"/>
    </ligand>
</feature>
<dbReference type="Gene3D" id="3.40.50.300">
    <property type="entry name" value="P-loop containing nucleotide triphosphate hydrolases"/>
    <property type="match status" value="2"/>
</dbReference>
<dbReference type="GO" id="GO:0006302">
    <property type="term" value="P:double-strand break repair"/>
    <property type="evidence" value="ECO:0007669"/>
    <property type="project" value="UniProtKB-UniRule"/>
</dbReference>
<reference evidence="12" key="3">
    <citation type="journal article" date="2019" name="BMC Res. Notes">
        <title>Complete genome sequence of the Sulfodiicoccus acidiphilus strain HS-1T, the first crenarchaeon that lacks polB3, isolated from an acidic hot spring in Ohwaku-dani, Hakone, Japan.</title>
        <authorList>
            <person name="Sakai H.D."/>
            <person name="Kurosawa N."/>
        </authorList>
    </citation>
    <scope>NUCLEOTIDE SEQUENCE</scope>
    <source>
        <strain evidence="12">HS-1</strain>
    </source>
</reference>
<dbReference type="EMBL" id="BMQS01000004">
    <property type="protein sequence ID" value="GGT90323.1"/>
    <property type="molecule type" value="Genomic_DNA"/>
</dbReference>
<dbReference type="Proteomes" id="UP000616143">
    <property type="component" value="Unassembled WGS sequence"/>
</dbReference>
<evidence type="ECO:0000313" key="12">
    <source>
        <dbReference type="EMBL" id="BBD72315.1"/>
    </source>
</evidence>
<dbReference type="GO" id="GO:0008270">
    <property type="term" value="F:zinc ion binding"/>
    <property type="evidence" value="ECO:0007669"/>
    <property type="project" value="UniProtKB-UniRule"/>
</dbReference>
<keyword evidence="3 9" id="KW-0227">DNA damage</keyword>
<feature type="binding site" evidence="9">
    <location>
        <begin position="32"/>
        <end position="38"/>
    </location>
    <ligand>
        <name>ATP</name>
        <dbReference type="ChEBI" id="CHEBI:30616"/>
    </ligand>
</feature>
<dbReference type="OrthoDB" id="25344at2157"/>
<feature type="domain" description="Zinc-hook" evidence="11">
    <location>
        <begin position="387"/>
        <end position="482"/>
    </location>
</feature>
<keyword evidence="6 9" id="KW-0067">ATP-binding</keyword>
<keyword evidence="2 9" id="KW-0547">Nucleotide-binding</keyword>
<feature type="coiled-coil region" evidence="9">
    <location>
        <begin position="543"/>
        <end position="706"/>
    </location>
</feature>
<keyword evidence="14" id="KW-1185">Reference proteome</keyword>
<keyword evidence="5 9" id="KW-0862">Zinc</keyword>
<dbReference type="PROSITE" id="PS51131">
    <property type="entry name" value="ZN_HOOK"/>
    <property type="match status" value="1"/>
</dbReference>
<comment type="function">
    <text evidence="9">Part of the Rad50/Mre11 complex, which is involved in the early steps of DNA double-strand break (DSB) repair. The complex may facilitate opening of the processed DNA ends to aid in the recruitment of HerA and NurA. Rad50 controls the balance between DNA end bridging and DNA resection via ATP-dependent structural rearrangements of the Rad50/Mre11 complex.</text>
</comment>
<dbReference type="PANTHER" id="PTHR32114">
    <property type="entry name" value="ABC TRANSPORTER ABCH.3"/>
    <property type="match status" value="1"/>
</dbReference>
<keyword evidence="1 9" id="KW-0479">Metal-binding</keyword>
<dbReference type="AlphaFoldDB" id="A0A348B2B3"/>
<evidence type="ECO:0000313" key="13">
    <source>
        <dbReference type="EMBL" id="GGT90323.1"/>
    </source>
</evidence>
<dbReference type="EMBL" id="AP018553">
    <property type="protein sequence ID" value="BBD72315.1"/>
    <property type="molecule type" value="Genomic_DNA"/>
</dbReference>
<dbReference type="InterPro" id="IPR027417">
    <property type="entry name" value="P-loop_NTPase"/>
</dbReference>
<evidence type="ECO:0000256" key="9">
    <source>
        <dbReference type="HAMAP-Rule" id="MF_00449"/>
    </source>
</evidence>
<dbReference type="GO" id="GO:0005524">
    <property type="term" value="F:ATP binding"/>
    <property type="evidence" value="ECO:0007669"/>
    <property type="project" value="UniProtKB-UniRule"/>
</dbReference>
<feature type="coiled-coil region" evidence="9">
    <location>
        <begin position="326"/>
        <end position="380"/>
    </location>
</feature>
<dbReference type="KEGG" id="sacd:HS1genome_0704"/>
<keyword evidence="7 9" id="KW-0175">Coiled coil</keyword>